<sequence length="296" mass="32122">MVARSSSSGARYDDVRSFLDAVAAEYEALPKQLRAVAKHIETNRARMVVTRITDVAAACAVQPSAVTRFAQRFGFSGYSELQALFRKAFSDHAAPGANYAERIRAKLASGELQADPGGVMRQLLLANQGAIEECALHLDDRALERAVKLLHDAEHVYVAGVRRALPAAAYLAYLLQHTSKRVELVSGLGGMFAGQIRAIRKSDLLVAISFAPYGKETRFCVRVAEARRARILALTDSAMSPIARAATAHLLVKEASAFSFRSLTNTMCLCQGLFISLASRLELDLATAPEHATMED</sequence>
<evidence type="ECO:0000256" key="1">
    <source>
        <dbReference type="ARBA" id="ARBA00023015"/>
    </source>
</evidence>
<dbReference type="InterPro" id="IPR047640">
    <property type="entry name" value="RpiR-like"/>
</dbReference>
<dbReference type="PANTHER" id="PTHR30514">
    <property type="entry name" value="GLUCOKINASE"/>
    <property type="match status" value="1"/>
</dbReference>
<dbReference type="Proteomes" id="UP001162891">
    <property type="component" value="Chromosome"/>
</dbReference>
<accession>A0ABM7X0S0</accession>
<reference evidence="7" key="1">
    <citation type="journal article" date="2022" name="Int. J. Syst. Evol. Microbiol.">
        <title>Anaeromyxobacter oryzae sp. nov., Anaeromyxobacter diazotrophicus sp. nov. and Anaeromyxobacter paludicola sp. nov., isolated from paddy soils.</title>
        <authorList>
            <person name="Itoh H."/>
            <person name="Xu Z."/>
            <person name="Mise K."/>
            <person name="Masuda Y."/>
            <person name="Ushijima N."/>
            <person name="Hayakawa C."/>
            <person name="Shiratori Y."/>
            <person name="Senoo K."/>
        </authorList>
    </citation>
    <scope>NUCLEOTIDE SEQUENCE [LARGE SCALE GENOMIC DNA]</scope>
    <source>
        <strain evidence="7">Red232</strain>
    </source>
</reference>
<evidence type="ECO:0000259" key="5">
    <source>
        <dbReference type="PROSITE" id="PS51464"/>
    </source>
</evidence>
<dbReference type="Pfam" id="PF01418">
    <property type="entry name" value="HTH_6"/>
    <property type="match status" value="1"/>
</dbReference>
<dbReference type="InterPro" id="IPR046348">
    <property type="entry name" value="SIS_dom_sf"/>
</dbReference>
<protein>
    <submittedName>
        <fullName evidence="6">Transcriptional regulator</fullName>
    </submittedName>
</protein>
<dbReference type="Gene3D" id="1.10.10.10">
    <property type="entry name" value="Winged helix-like DNA-binding domain superfamily/Winged helix DNA-binding domain"/>
    <property type="match status" value="1"/>
</dbReference>
<dbReference type="InterPro" id="IPR009057">
    <property type="entry name" value="Homeodomain-like_sf"/>
</dbReference>
<evidence type="ECO:0000256" key="3">
    <source>
        <dbReference type="ARBA" id="ARBA00023163"/>
    </source>
</evidence>
<dbReference type="PANTHER" id="PTHR30514:SF20">
    <property type="entry name" value="TRANSCRIPTIONAL REGULATOR"/>
    <property type="match status" value="1"/>
</dbReference>
<organism evidence="6 7">
    <name type="scientific">Anaeromyxobacter oryzae</name>
    <dbReference type="NCBI Taxonomy" id="2918170"/>
    <lineage>
        <taxon>Bacteria</taxon>
        <taxon>Pseudomonadati</taxon>
        <taxon>Myxococcota</taxon>
        <taxon>Myxococcia</taxon>
        <taxon>Myxococcales</taxon>
        <taxon>Cystobacterineae</taxon>
        <taxon>Anaeromyxobacteraceae</taxon>
        <taxon>Anaeromyxobacter</taxon>
    </lineage>
</organism>
<dbReference type="InterPro" id="IPR001347">
    <property type="entry name" value="SIS_dom"/>
</dbReference>
<proteinExistence type="predicted"/>
<dbReference type="PROSITE" id="PS51464">
    <property type="entry name" value="SIS"/>
    <property type="match status" value="1"/>
</dbReference>
<keyword evidence="3" id="KW-0804">Transcription</keyword>
<evidence type="ECO:0000259" key="4">
    <source>
        <dbReference type="PROSITE" id="PS51071"/>
    </source>
</evidence>
<evidence type="ECO:0000256" key="2">
    <source>
        <dbReference type="ARBA" id="ARBA00023125"/>
    </source>
</evidence>
<dbReference type="InterPro" id="IPR000281">
    <property type="entry name" value="HTH_RpiR"/>
</dbReference>
<dbReference type="CDD" id="cd05013">
    <property type="entry name" value="SIS_RpiR"/>
    <property type="match status" value="1"/>
</dbReference>
<keyword evidence="1" id="KW-0805">Transcription regulation</keyword>
<dbReference type="Pfam" id="PF01380">
    <property type="entry name" value="SIS"/>
    <property type="match status" value="1"/>
</dbReference>
<dbReference type="EMBL" id="AP025591">
    <property type="protein sequence ID" value="BDG05405.1"/>
    <property type="molecule type" value="Genomic_DNA"/>
</dbReference>
<dbReference type="Gene3D" id="3.40.50.10490">
    <property type="entry name" value="Glucose-6-phosphate isomerase like protein, domain 1"/>
    <property type="match status" value="1"/>
</dbReference>
<evidence type="ECO:0000313" key="6">
    <source>
        <dbReference type="EMBL" id="BDG05405.1"/>
    </source>
</evidence>
<keyword evidence="2" id="KW-0238">DNA-binding</keyword>
<name>A0ABM7X0S0_9BACT</name>
<dbReference type="InterPro" id="IPR035472">
    <property type="entry name" value="RpiR-like_SIS"/>
</dbReference>
<dbReference type="SUPFAM" id="SSF53697">
    <property type="entry name" value="SIS domain"/>
    <property type="match status" value="1"/>
</dbReference>
<evidence type="ECO:0000313" key="7">
    <source>
        <dbReference type="Proteomes" id="UP001162891"/>
    </source>
</evidence>
<dbReference type="PROSITE" id="PS51071">
    <property type="entry name" value="HTH_RPIR"/>
    <property type="match status" value="1"/>
</dbReference>
<dbReference type="SUPFAM" id="SSF46689">
    <property type="entry name" value="Homeodomain-like"/>
    <property type="match status" value="1"/>
</dbReference>
<gene>
    <name evidence="6" type="ORF">AMOR_44010</name>
</gene>
<keyword evidence="7" id="KW-1185">Reference proteome</keyword>
<dbReference type="InterPro" id="IPR036388">
    <property type="entry name" value="WH-like_DNA-bd_sf"/>
</dbReference>
<feature type="domain" description="SIS" evidence="5">
    <location>
        <begin position="146"/>
        <end position="283"/>
    </location>
</feature>
<feature type="domain" description="HTH rpiR-type" evidence="4">
    <location>
        <begin position="16"/>
        <end position="92"/>
    </location>
</feature>
<dbReference type="RefSeq" id="WP_248354211.1">
    <property type="nucleotide sequence ID" value="NZ_AP025591.1"/>
</dbReference>